<comment type="caution">
    <text evidence="1">The sequence shown here is derived from an EMBL/GenBank/DDBJ whole genome shotgun (WGS) entry which is preliminary data.</text>
</comment>
<evidence type="ECO:0000313" key="1">
    <source>
        <dbReference type="EMBL" id="KAF2621090.1"/>
    </source>
</evidence>
<sequence length="101" mass="10733">MHLSRTVSVFIQGHTVVYDSSLGERATLSDKDDRITVQDGPGLGQVGNVGKTFNLVAFGGDVSAYKSFASLCRSTKVNKPVASKKPWPSGRLSSVKSSAMD</sequence>
<proteinExistence type="predicted"/>
<keyword evidence="2" id="KW-1185">Reference proteome</keyword>
<evidence type="ECO:0000313" key="2">
    <source>
        <dbReference type="Proteomes" id="UP000799754"/>
    </source>
</evidence>
<dbReference type="Proteomes" id="UP000799754">
    <property type="component" value="Unassembled WGS sequence"/>
</dbReference>
<reference evidence="1" key="1">
    <citation type="journal article" date="2020" name="Stud. Mycol.">
        <title>101 Dothideomycetes genomes: a test case for predicting lifestyles and emergence of pathogens.</title>
        <authorList>
            <person name="Haridas S."/>
            <person name="Albert R."/>
            <person name="Binder M."/>
            <person name="Bloem J."/>
            <person name="Labutti K."/>
            <person name="Salamov A."/>
            <person name="Andreopoulos B."/>
            <person name="Baker S."/>
            <person name="Barry K."/>
            <person name="Bills G."/>
            <person name="Bluhm B."/>
            <person name="Cannon C."/>
            <person name="Castanera R."/>
            <person name="Culley D."/>
            <person name="Daum C."/>
            <person name="Ezra D."/>
            <person name="Gonzalez J."/>
            <person name="Henrissat B."/>
            <person name="Kuo A."/>
            <person name="Liang C."/>
            <person name="Lipzen A."/>
            <person name="Lutzoni F."/>
            <person name="Magnuson J."/>
            <person name="Mondo S."/>
            <person name="Nolan M."/>
            <person name="Ohm R."/>
            <person name="Pangilinan J."/>
            <person name="Park H.-J."/>
            <person name="Ramirez L."/>
            <person name="Alfaro M."/>
            <person name="Sun H."/>
            <person name="Tritt A."/>
            <person name="Yoshinaga Y."/>
            <person name="Zwiers L.-H."/>
            <person name="Turgeon B."/>
            <person name="Goodwin S."/>
            <person name="Spatafora J."/>
            <person name="Crous P."/>
            <person name="Grigoriev I."/>
        </authorList>
    </citation>
    <scope>NUCLEOTIDE SEQUENCE</scope>
    <source>
        <strain evidence="1">CBS 525.71</strain>
    </source>
</reference>
<gene>
    <name evidence="1" type="ORF">BU25DRAFT_416405</name>
</gene>
<accession>A0ACB6RGQ2</accession>
<dbReference type="EMBL" id="MU006765">
    <property type="protein sequence ID" value="KAF2621090.1"/>
    <property type="molecule type" value="Genomic_DNA"/>
</dbReference>
<organism evidence="1 2">
    <name type="scientific">Macroventuria anomochaeta</name>
    <dbReference type="NCBI Taxonomy" id="301207"/>
    <lineage>
        <taxon>Eukaryota</taxon>
        <taxon>Fungi</taxon>
        <taxon>Dikarya</taxon>
        <taxon>Ascomycota</taxon>
        <taxon>Pezizomycotina</taxon>
        <taxon>Dothideomycetes</taxon>
        <taxon>Pleosporomycetidae</taxon>
        <taxon>Pleosporales</taxon>
        <taxon>Pleosporineae</taxon>
        <taxon>Didymellaceae</taxon>
        <taxon>Macroventuria</taxon>
    </lineage>
</organism>
<name>A0ACB6RGQ2_9PLEO</name>
<protein>
    <submittedName>
        <fullName evidence="1">Uncharacterized protein</fullName>
    </submittedName>
</protein>